<gene>
    <name evidence="5" type="ORF">F3Y22_tig00110195pilonHSYRG00102</name>
</gene>
<dbReference type="Pfam" id="PF04043">
    <property type="entry name" value="PMEI"/>
    <property type="match status" value="1"/>
</dbReference>
<evidence type="ECO:0000313" key="5">
    <source>
        <dbReference type="EMBL" id="KAE8714497.1"/>
    </source>
</evidence>
<dbReference type="OrthoDB" id="1094948at2759"/>
<dbReference type="EMBL" id="VEPZ02000870">
    <property type="protein sequence ID" value="KAE8714497.1"/>
    <property type="molecule type" value="Genomic_DNA"/>
</dbReference>
<sequence>MEEYAFCNNTFNQNLSPTADITALTQITVEQTLKVATDTHTLIVGLIEKATDPAEKNALTTCENAYHDVMNGFQQAASAFFEKDYNSMLKAEQPAPRAQASCTSIFNTPPNPPNPVAEQNTHTKILIAMAIVAGTQLTS</sequence>
<evidence type="ECO:0000256" key="2">
    <source>
        <dbReference type="ARBA" id="ARBA00023157"/>
    </source>
</evidence>
<organism evidence="5 6">
    <name type="scientific">Hibiscus syriacus</name>
    <name type="common">Rose of Sharon</name>
    <dbReference type="NCBI Taxonomy" id="106335"/>
    <lineage>
        <taxon>Eukaryota</taxon>
        <taxon>Viridiplantae</taxon>
        <taxon>Streptophyta</taxon>
        <taxon>Embryophyta</taxon>
        <taxon>Tracheophyta</taxon>
        <taxon>Spermatophyta</taxon>
        <taxon>Magnoliopsida</taxon>
        <taxon>eudicotyledons</taxon>
        <taxon>Gunneridae</taxon>
        <taxon>Pentapetalae</taxon>
        <taxon>rosids</taxon>
        <taxon>malvids</taxon>
        <taxon>Malvales</taxon>
        <taxon>Malvaceae</taxon>
        <taxon>Malvoideae</taxon>
        <taxon>Hibiscus</taxon>
    </lineage>
</organism>
<evidence type="ECO:0000256" key="1">
    <source>
        <dbReference type="ARBA" id="ARBA00022729"/>
    </source>
</evidence>
<dbReference type="InterPro" id="IPR034086">
    <property type="entry name" value="PMEI_plant"/>
</dbReference>
<comment type="caution">
    <text evidence="5">The sequence shown here is derived from an EMBL/GenBank/DDBJ whole genome shotgun (WGS) entry which is preliminary data.</text>
</comment>
<evidence type="ECO:0000259" key="4">
    <source>
        <dbReference type="SMART" id="SM00856"/>
    </source>
</evidence>
<keyword evidence="1" id="KW-0732">Signal</keyword>
<evidence type="ECO:0000313" key="6">
    <source>
        <dbReference type="Proteomes" id="UP000436088"/>
    </source>
</evidence>
<accession>A0A6A3BEJ5</accession>
<protein>
    <submittedName>
        <fullName evidence="5">Sucrose nonfermenting 4</fullName>
    </submittedName>
</protein>
<dbReference type="InterPro" id="IPR052421">
    <property type="entry name" value="PCW_Enzyme_Inhibitor"/>
</dbReference>
<dbReference type="InterPro" id="IPR006501">
    <property type="entry name" value="Pectinesterase_inhib_dom"/>
</dbReference>
<reference evidence="5" key="1">
    <citation type="submission" date="2019-09" db="EMBL/GenBank/DDBJ databases">
        <title>Draft genome information of white flower Hibiscus syriacus.</title>
        <authorList>
            <person name="Kim Y.-M."/>
        </authorList>
    </citation>
    <scope>NUCLEOTIDE SEQUENCE [LARGE SCALE GENOMIC DNA]</scope>
    <source>
        <strain evidence="5">YM2019G1</strain>
    </source>
</reference>
<evidence type="ECO:0000256" key="3">
    <source>
        <dbReference type="ARBA" id="ARBA00038471"/>
    </source>
</evidence>
<dbReference type="Proteomes" id="UP000436088">
    <property type="component" value="Unassembled WGS sequence"/>
</dbReference>
<proteinExistence type="inferred from homology"/>
<feature type="domain" description="Pectinesterase inhibitor" evidence="4">
    <location>
        <begin position="5"/>
        <end position="133"/>
    </location>
</feature>
<dbReference type="PANTHER" id="PTHR36710">
    <property type="entry name" value="PECTINESTERASE INHIBITOR-LIKE"/>
    <property type="match status" value="1"/>
</dbReference>
<name>A0A6A3BEJ5_HIBSY</name>
<dbReference type="InterPro" id="IPR035513">
    <property type="entry name" value="Invertase/methylesterase_inhib"/>
</dbReference>
<dbReference type="AlphaFoldDB" id="A0A6A3BEJ5"/>
<dbReference type="SUPFAM" id="SSF101148">
    <property type="entry name" value="Plant invertase/pectin methylesterase inhibitor"/>
    <property type="match status" value="1"/>
</dbReference>
<keyword evidence="6" id="KW-1185">Reference proteome</keyword>
<comment type="similarity">
    <text evidence="3">Belongs to the PMEI family.</text>
</comment>
<dbReference type="GO" id="GO:0046910">
    <property type="term" value="F:pectinesterase inhibitor activity"/>
    <property type="evidence" value="ECO:0007669"/>
    <property type="project" value="InterPro"/>
</dbReference>
<dbReference type="Gene3D" id="1.20.140.40">
    <property type="entry name" value="Invertase/pectin methylesterase inhibitor family protein"/>
    <property type="match status" value="1"/>
</dbReference>
<dbReference type="SMART" id="SM00856">
    <property type="entry name" value="PMEI"/>
    <property type="match status" value="1"/>
</dbReference>
<dbReference type="CDD" id="cd15797">
    <property type="entry name" value="PMEI"/>
    <property type="match status" value="1"/>
</dbReference>
<dbReference type="NCBIfam" id="TIGR01614">
    <property type="entry name" value="PME_inhib"/>
    <property type="match status" value="1"/>
</dbReference>
<dbReference type="PANTHER" id="PTHR36710:SF1">
    <property type="entry name" value="F14J9.2 PROTEIN"/>
    <property type="match status" value="1"/>
</dbReference>
<keyword evidence="2" id="KW-1015">Disulfide bond</keyword>